<proteinExistence type="predicted"/>
<dbReference type="AlphaFoldDB" id="A0A9N9Z1W0"/>
<evidence type="ECO:0000313" key="2">
    <source>
        <dbReference type="Proteomes" id="UP000775872"/>
    </source>
</evidence>
<sequence>MTSCVPKSSLENIGDDRQWGLEAAQRQPQIPIQGTILSSFELTGVYAPWFFQGRVGESEAYKIADVRKQ</sequence>
<gene>
    <name evidence="1" type="ORF">CSOL1703_00013564</name>
</gene>
<dbReference type="Proteomes" id="UP000775872">
    <property type="component" value="Unassembled WGS sequence"/>
</dbReference>
<name>A0A9N9Z1W0_9HYPO</name>
<accession>A0A9N9Z1W0</accession>
<keyword evidence="2" id="KW-1185">Reference proteome</keyword>
<comment type="caution">
    <text evidence="1">The sequence shown here is derived from an EMBL/GenBank/DDBJ whole genome shotgun (WGS) entry which is preliminary data.</text>
</comment>
<protein>
    <submittedName>
        <fullName evidence="1">Uncharacterized protein</fullName>
    </submittedName>
</protein>
<evidence type="ECO:0000313" key="1">
    <source>
        <dbReference type="EMBL" id="CAH0047553.1"/>
    </source>
</evidence>
<dbReference type="EMBL" id="CABFOC020000031">
    <property type="protein sequence ID" value="CAH0047553.1"/>
    <property type="molecule type" value="Genomic_DNA"/>
</dbReference>
<organism evidence="1 2">
    <name type="scientific">Clonostachys solani</name>
    <dbReference type="NCBI Taxonomy" id="160281"/>
    <lineage>
        <taxon>Eukaryota</taxon>
        <taxon>Fungi</taxon>
        <taxon>Dikarya</taxon>
        <taxon>Ascomycota</taxon>
        <taxon>Pezizomycotina</taxon>
        <taxon>Sordariomycetes</taxon>
        <taxon>Hypocreomycetidae</taxon>
        <taxon>Hypocreales</taxon>
        <taxon>Bionectriaceae</taxon>
        <taxon>Clonostachys</taxon>
    </lineage>
</organism>
<reference evidence="1" key="1">
    <citation type="submission" date="2021-10" db="EMBL/GenBank/DDBJ databases">
        <authorList>
            <person name="Piombo E."/>
        </authorList>
    </citation>
    <scope>NUCLEOTIDE SEQUENCE</scope>
</reference>